<accession>G9B1S3</accession>
<dbReference type="RefSeq" id="YP_004957187.1">
    <property type="nucleotide sequence ID" value="NC_016563.1"/>
</dbReference>
<proteinExistence type="predicted"/>
<dbReference type="OrthoDB" id="23388at10239"/>
<dbReference type="GeneID" id="11536828"/>
<organism evidence="1 2">
    <name type="scientific">Bacillus phage W.Ph</name>
    <dbReference type="NCBI Taxonomy" id="764595"/>
    <lineage>
        <taxon>Viruses</taxon>
        <taxon>Duplodnaviria</taxon>
        <taxon>Heunggongvirae</taxon>
        <taxon>Uroviricota</taxon>
        <taxon>Caudoviricetes</taxon>
        <taxon>Herelleviridae</taxon>
        <taxon>Bastillevirinae</taxon>
        <taxon>Wphvirus</taxon>
        <taxon>Wphvirus WPh</taxon>
    </lineage>
</organism>
<dbReference type="EMBL" id="HM144387">
    <property type="protein sequence ID" value="ADH03318.1"/>
    <property type="molecule type" value="Genomic_DNA"/>
</dbReference>
<dbReference type="Proteomes" id="UP000005445">
    <property type="component" value="Segment"/>
</dbReference>
<evidence type="ECO:0000313" key="1">
    <source>
        <dbReference type="EMBL" id="ADH03318.1"/>
    </source>
</evidence>
<evidence type="ECO:0000313" key="2">
    <source>
        <dbReference type="Proteomes" id="UP000005445"/>
    </source>
</evidence>
<protein>
    <submittedName>
        <fullName evidence="1">Gp172</fullName>
    </submittedName>
</protein>
<name>G9B1S3_9CAUD</name>
<reference evidence="1 2" key="1">
    <citation type="submission" date="2013-01" db="EMBL/GenBank/DDBJ databases">
        <title>Large myovirus of Bacillus.</title>
        <authorList>
            <person name="Klumpp J."/>
            <person name="Beyer W."/>
            <person name="Loessner M.J."/>
        </authorList>
    </citation>
    <scope>NUCLEOTIDE SEQUENCE [LARGE SCALE GENOMIC DNA]</scope>
</reference>
<dbReference type="KEGG" id="vg:11536828"/>
<keyword evidence="2" id="KW-1185">Reference proteome</keyword>
<sequence length="66" mass="8020">MDWKSLDDKTFIMKVKEFVKGYNTPRTTLQEVVSFNETLDIIDSEYEKRFYISFYDAFYELLDIDN</sequence>